<dbReference type="PANTHER" id="PTHR35317">
    <property type="entry name" value="OS04G0629600 PROTEIN"/>
    <property type="match status" value="1"/>
</dbReference>
<comment type="caution">
    <text evidence="3">The sequence shown here is derived from an EMBL/GenBank/DDBJ whole genome shotgun (WGS) entry which is preliminary data.</text>
</comment>
<feature type="non-terminal residue" evidence="3">
    <location>
        <position position="1"/>
    </location>
</feature>
<evidence type="ECO:0000256" key="2">
    <source>
        <dbReference type="SAM" id="Phobius"/>
    </source>
</evidence>
<sequence>MVILSIMVALVIRNFNQGKRHIREGGLGQDDCMSEEYQDSTMMLETEIVKTKKKDQQVVTFIYQSLYEAIFEMVSNVSTSKEVWEILKIFLEGVDKVNKGDDGSEPNEMLQREMKDIRVVEKIVHSLSIKFDFMVCAIEESKDLESMTMDQLMGSLQTYEERFKRRHKEPLEQVLNAKASLKENGEKYQRGCGRGPGHRRSQGRGGRGGRGDHDNFYNNERNYQPTKEHGREEVEVLLVEQMKGCMINLMLNVIIAISMIIFLGSVEPMLKKKPILLVTKKKVKSQHYC</sequence>
<keyword evidence="4" id="KW-1185">Reference proteome</keyword>
<dbReference type="PANTHER" id="PTHR35317:SF28">
    <property type="entry name" value="ZINC FINGER, CCHC-TYPE, RIBONUCLEASE H-LIKE DOMAIN, GAG-PRE-INTEGRASE DOMAIN PROTEIN-RELATED"/>
    <property type="match status" value="1"/>
</dbReference>
<dbReference type="OrthoDB" id="1166651at2759"/>
<accession>A0A371HZI6</accession>
<dbReference type="AlphaFoldDB" id="A0A371HZI6"/>
<reference evidence="3" key="1">
    <citation type="submission" date="2018-05" db="EMBL/GenBank/DDBJ databases">
        <title>Draft genome of Mucuna pruriens seed.</title>
        <authorList>
            <person name="Nnadi N.E."/>
            <person name="Vos R."/>
            <person name="Hasami M.H."/>
            <person name="Devisetty U.K."/>
            <person name="Aguiy J.C."/>
        </authorList>
    </citation>
    <scope>NUCLEOTIDE SEQUENCE [LARGE SCALE GENOMIC DNA]</scope>
    <source>
        <strain evidence="3">JCA_2017</strain>
    </source>
</reference>
<evidence type="ECO:0000256" key="1">
    <source>
        <dbReference type="SAM" id="MobiDB-lite"/>
    </source>
</evidence>
<keyword evidence="2" id="KW-1133">Transmembrane helix</keyword>
<evidence type="ECO:0008006" key="5">
    <source>
        <dbReference type="Google" id="ProtNLM"/>
    </source>
</evidence>
<keyword evidence="2" id="KW-0812">Transmembrane</keyword>
<feature type="region of interest" description="Disordered" evidence="1">
    <location>
        <begin position="185"/>
        <end position="230"/>
    </location>
</feature>
<dbReference type="Proteomes" id="UP000257109">
    <property type="component" value="Unassembled WGS sequence"/>
</dbReference>
<feature type="compositionally biased region" description="Polar residues" evidence="1">
    <location>
        <begin position="216"/>
        <end position="225"/>
    </location>
</feature>
<gene>
    <name evidence="3" type="ORF">CR513_07728</name>
</gene>
<protein>
    <recommendedName>
        <fullName evidence="5">Retrovirus-related Pol polyprotein from transposon TNT 1-94</fullName>
    </recommendedName>
</protein>
<evidence type="ECO:0000313" key="3">
    <source>
        <dbReference type="EMBL" id="RDY08084.1"/>
    </source>
</evidence>
<feature type="transmembrane region" description="Helical" evidence="2">
    <location>
        <begin position="246"/>
        <end position="266"/>
    </location>
</feature>
<proteinExistence type="predicted"/>
<dbReference type="EMBL" id="QJKJ01001343">
    <property type="protein sequence ID" value="RDY08084.1"/>
    <property type="molecule type" value="Genomic_DNA"/>
</dbReference>
<evidence type="ECO:0000313" key="4">
    <source>
        <dbReference type="Proteomes" id="UP000257109"/>
    </source>
</evidence>
<name>A0A371HZI6_MUCPR</name>
<organism evidence="3 4">
    <name type="scientific">Mucuna pruriens</name>
    <name type="common">Velvet bean</name>
    <name type="synonym">Dolichos pruriens</name>
    <dbReference type="NCBI Taxonomy" id="157652"/>
    <lineage>
        <taxon>Eukaryota</taxon>
        <taxon>Viridiplantae</taxon>
        <taxon>Streptophyta</taxon>
        <taxon>Embryophyta</taxon>
        <taxon>Tracheophyta</taxon>
        <taxon>Spermatophyta</taxon>
        <taxon>Magnoliopsida</taxon>
        <taxon>eudicotyledons</taxon>
        <taxon>Gunneridae</taxon>
        <taxon>Pentapetalae</taxon>
        <taxon>rosids</taxon>
        <taxon>fabids</taxon>
        <taxon>Fabales</taxon>
        <taxon>Fabaceae</taxon>
        <taxon>Papilionoideae</taxon>
        <taxon>50 kb inversion clade</taxon>
        <taxon>NPAAA clade</taxon>
        <taxon>indigoferoid/millettioid clade</taxon>
        <taxon>Phaseoleae</taxon>
        <taxon>Mucuna</taxon>
    </lineage>
</organism>
<keyword evidence="2" id="KW-0472">Membrane</keyword>